<dbReference type="InterPro" id="IPR036289">
    <property type="entry name" value="YfhH"/>
</dbReference>
<dbReference type="AlphaFoldDB" id="A0A6I5A4P8"/>
<dbReference type="Proteomes" id="UP000468638">
    <property type="component" value="Unassembled WGS sequence"/>
</dbReference>
<evidence type="ECO:0000313" key="2">
    <source>
        <dbReference type="Proteomes" id="UP000468638"/>
    </source>
</evidence>
<dbReference type="InterPro" id="IPR014938">
    <property type="entry name" value="YfhH-like"/>
</dbReference>
<proteinExistence type="predicted"/>
<dbReference type="EMBL" id="WMEQ01000015">
    <property type="protein sequence ID" value="MYL35279.1"/>
    <property type="molecule type" value="Genomic_DNA"/>
</dbReference>
<evidence type="ECO:0000313" key="1">
    <source>
        <dbReference type="EMBL" id="MYL35279.1"/>
    </source>
</evidence>
<dbReference type="Pfam" id="PF08838">
    <property type="entry name" value="DUF1811"/>
    <property type="match status" value="1"/>
</dbReference>
<comment type="caution">
    <text evidence="1">The sequence shown here is derived from an EMBL/GenBank/DDBJ whole genome shotgun (WGS) entry which is preliminary data.</text>
</comment>
<reference evidence="1 2" key="1">
    <citation type="submission" date="2019-11" db="EMBL/GenBank/DDBJ databases">
        <title>Genome sequences of 17 halophilic strains isolated from different environments.</title>
        <authorList>
            <person name="Furrow R.E."/>
        </authorList>
    </citation>
    <scope>NUCLEOTIDE SEQUENCE [LARGE SCALE GENOMIC DNA]</scope>
    <source>
        <strain evidence="1 2">22514_16_FS</strain>
    </source>
</reference>
<name>A0A6I5A4P8_9BACI</name>
<dbReference type="Gene3D" id="2.30.30.340">
    <property type="entry name" value="Hypothetical protein YfhH like domains"/>
    <property type="match status" value="1"/>
</dbReference>
<gene>
    <name evidence="1" type="ORF">GLW05_17005</name>
</gene>
<sequence>MEGVLVLEKRYSDMTVEELRDAVAQLTEQARKAEQMGMVNDYAVQMRKIQMAKSYMLNPADYSVGEVYEIDGDPGIYFEIGYMNGIFAWGRRKNQQGELLEVYGTEDQEALPISMLGQKISG</sequence>
<dbReference type="OrthoDB" id="2353288at2"/>
<dbReference type="SUPFAM" id="SSF101697">
    <property type="entry name" value="Hypothetical protein YfhH"/>
    <property type="match status" value="1"/>
</dbReference>
<protein>
    <submittedName>
        <fullName evidence="1">DUF1811 family protein</fullName>
    </submittedName>
</protein>
<dbReference type="Gene3D" id="1.10.287.880">
    <property type="entry name" value="Hypothetical protein YfhH domain"/>
    <property type="match status" value="1"/>
</dbReference>
<accession>A0A6I5A4P8</accession>
<organism evidence="1 2">
    <name type="scientific">Pontibacillus yanchengensis</name>
    <dbReference type="NCBI Taxonomy" id="462910"/>
    <lineage>
        <taxon>Bacteria</taxon>
        <taxon>Bacillati</taxon>
        <taxon>Bacillota</taxon>
        <taxon>Bacilli</taxon>
        <taxon>Bacillales</taxon>
        <taxon>Bacillaceae</taxon>
        <taxon>Pontibacillus</taxon>
    </lineage>
</organism>